<dbReference type="AlphaFoldDB" id="A0A2I2GPP5"/>
<dbReference type="GeneID" id="36550792"/>
<evidence type="ECO:0000313" key="1">
    <source>
        <dbReference type="EMBL" id="PLB54852.1"/>
    </source>
</evidence>
<dbReference type="EMBL" id="MSFO01000001">
    <property type="protein sequence ID" value="PLB54852.1"/>
    <property type="molecule type" value="Genomic_DNA"/>
</dbReference>
<sequence>MKFKPIPQIIEISDPSKYRHLDMCDSLISSYMLKNSVDFVSTSNDESCNATLNPWLDGYQRMCSWLLHRTMGAGLPMFRFLANTTLSMQVYSMVFPCQEHRERGKVGELRPRPRSTNSRQAGHDQCDLLFFSAFSSSGRLCNMTGCCHNRRGLSAKGP</sequence>
<dbReference type="VEuPathDB" id="FungiDB:P170DRAFT_26275"/>
<reference evidence="1 2" key="1">
    <citation type="submission" date="2016-12" db="EMBL/GenBank/DDBJ databases">
        <title>The genomes of Aspergillus section Nigri reveals drivers in fungal speciation.</title>
        <authorList>
            <consortium name="DOE Joint Genome Institute"/>
            <person name="Vesth T.C."/>
            <person name="Nybo J."/>
            <person name="Theobald S."/>
            <person name="Brandl J."/>
            <person name="Frisvad J.C."/>
            <person name="Nielsen K.F."/>
            <person name="Lyhne E.K."/>
            <person name="Kogle M.E."/>
            <person name="Kuo A."/>
            <person name="Riley R."/>
            <person name="Clum A."/>
            <person name="Nolan M."/>
            <person name="Lipzen A."/>
            <person name="Salamov A."/>
            <person name="Henrissat B."/>
            <person name="Wiebenga A."/>
            <person name="De Vries R.P."/>
            <person name="Grigoriev I.V."/>
            <person name="Mortensen U.H."/>
            <person name="Andersen M.R."/>
            <person name="Baker S.E."/>
        </authorList>
    </citation>
    <scope>NUCLEOTIDE SEQUENCE [LARGE SCALE GENOMIC DNA]</scope>
    <source>
        <strain evidence="1 2">IBT 23096</strain>
    </source>
</reference>
<organism evidence="1 2">
    <name type="scientific">Aspergillus steynii IBT 23096</name>
    <dbReference type="NCBI Taxonomy" id="1392250"/>
    <lineage>
        <taxon>Eukaryota</taxon>
        <taxon>Fungi</taxon>
        <taxon>Dikarya</taxon>
        <taxon>Ascomycota</taxon>
        <taxon>Pezizomycotina</taxon>
        <taxon>Eurotiomycetes</taxon>
        <taxon>Eurotiomycetidae</taxon>
        <taxon>Eurotiales</taxon>
        <taxon>Aspergillaceae</taxon>
        <taxon>Aspergillus</taxon>
        <taxon>Aspergillus subgen. Circumdati</taxon>
    </lineage>
</organism>
<name>A0A2I2GPP5_9EURO</name>
<proteinExistence type="predicted"/>
<dbReference type="RefSeq" id="XP_024710154.1">
    <property type="nucleotide sequence ID" value="XM_024843093.1"/>
</dbReference>
<comment type="caution">
    <text evidence="1">The sequence shown here is derived from an EMBL/GenBank/DDBJ whole genome shotgun (WGS) entry which is preliminary data.</text>
</comment>
<protein>
    <submittedName>
        <fullName evidence="1">Uncharacterized protein</fullName>
    </submittedName>
</protein>
<evidence type="ECO:0000313" key="2">
    <source>
        <dbReference type="Proteomes" id="UP000234275"/>
    </source>
</evidence>
<accession>A0A2I2GPP5</accession>
<keyword evidence="2" id="KW-1185">Reference proteome</keyword>
<gene>
    <name evidence="1" type="ORF">P170DRAFT_26275</name>
</gene>
<dbReference type="Proteomes" id="UP000234275">
    <property type="component" value="Unassembled WGS sequence"/>
</dbReference>